<dbReference type="Proteomes" id="UP001309876">
    <property type="component" value="Unassembled WGS sequence"/>
</dbReference>
<dbReference type="InterPro" id="IPR029063">
    <property type="entry name" value="SAM-dependent_MTases_sf"/>
</dbReference>
<evidence type="ECO:0008006" key="7">
    <source>
        <dbReference type="Google" id="ProtNLM"/>
    </source>
</evidence>
<evidence type="ECO:0000256" key="2">
    <source>
        <dbReference type="ARBA" id="ARBA00022679"/>
    </source>
</evidence>
<name>A0AAN7T3I7_9EURO</name>
<reference evidence="5 6" key="1">
    <citation type="submission" date="2023-08" db="EMBL/GenBank/DDBJ databases">
        <title>Black Yeasts Isolated from many extreme environments.</title>
        <authorList>
            <person name="Coleine C."/>
            <person name="Stajich J.E."/>
            <person name="Selbmann L."/>
        </authorList>
    </citation>
    <scope>NUCLEOTIDE SEQUENCE [LARGE SCALE GENOMIC DNA]</scope>
    <source>
        <strain evidence="5 6">CCFEE 5910</strain>
    </source>
</reference>
<feature type="region of interest" description="Disordered" evidence="4">
    <location>
        <begin position="1"/>
        <end position="31"/>
    </location>
</feature>
<dbReference type="GO" id="GO:0032259">
    <property type="term" value="P:methylation"/>
    <property type="evidence" value="ECO:0007669"/>
    <property type="project" value="UniProtKB-KW"/>
</dbReference>
<dbReference type="CDD" id="cd02440">
    <property type="entry name" value="AdoMet_MTases"/>
    <property type="match status" value="1"/>
</dbReference>
<evidence type="ECO:0000256" key="3">
    <source>
        <dbReference type="ARBA" id="ARBA00022691"/>
    </source>
</evidence>
<dbReference type="PANTHER" id="PTHR43591">
    <property type="entry name" value="METHYLTRANSFERASE"/>
    <property type="match status" value="1"/>
</dbReference>
<evidence type="ECO:0000313" key="6">
    <source>
        <dbReference type="Proteomes" id="UP001309876"/>
    </source>
</evidence>
<keyword evidence="6" id="KW-1185">Reference proteome</keyword>
<proteinExistence type="predicted"/>
<keyword evidence="2" id="KW-0808">Transferase</keyword>
<dbReference type="InterPro" id="IPR023576">
    <property type="entry name" value="UbiE/COQ5_MeTrFase_CS"/>
</dbReference>
<feature type="compositionally biased region" description="Basic and acidic residues" evidence="4">
    <location>
        <begin position="1"/>
        <end position="10"/>
    </location>
</feature>
<accession>A0AAN7T3I7</accession>
<evidence type="ECO:0000256" key="1">
    <source>
        <dbReference type="ARBA" id="ARBA00022603"/>
    </source>
</evidence>
<sequence>MDLFPEEHDGIAVQDDDDDDIDSLDAGSLKTDSTSLSSWVAEYREENGRTYHSYKDGAYYGANDEDAKLHMDICHALYTQTFNDKLFLAPIDPYPQQILDLGTGTGIWAIDMAEEYPSAIVVGTDLSPIQPNWVPPNCKFMVDDMEEDFCWSDNHFNYIHIRGLHGTIRNWPRLYRQCLRVLKPGGYIEHAEYSAQFTTDDDSVPSDGGVAAWNAVGPECHEVLKTELQVLEKTADNLRASGFSDVEQHGFKWPIGTWPKRNELKKLGRLAYAHIDTGLENWTLRLLTSVLGWSAEEVYVLCANVRQDLCNPKVHAIHKMNVAWGRKAG</sequence>
<protein>
    <recommendedName>
        <fullName evidence="7">S-adenosyl-L-methionine-dependent methyltransferase</fullName>
    </recommendedName>
</protein>
<dbReference type="GO" id="GO:0008168">
    <property type="term" value="F:methyltransferase activity"/>
    <property type="evidence" value="ECO:0007669"/>
    <property type="project" value="UniProtKB-KW"/>
</dbReference>
<evidence type="ECO:0000256" key="4">
    <source>
        <dbReference type="SAM" id="MobiDB-lite"/>
    </source>
</evidence>
<gene>
    <name evidence="5" type="ORF">LTR05_002577</name>
</gene>
<keyword evidence="1" id="KW-0489">Methyltransferase</keyword>
<keyword evidence="3" id="KW-0949">S-adenosyl-L-methionine</keyword>
<dbReference type="SUPFAM" id="SSF53335">
    <property type="entry name" value="S-adenosyl-L-methionine-dependent methyltransferases"/>
    <property type="match status" value="1"/>
</dbReference>
<dbReference type="AlphaFoldDB" id="A0AAN7T3I7"/>
<dbReference type="PANTHER" id="PTHR43591:SF24">
    <property type="entry name" value="2-METHOXY-6-POLYPRENYL-1,4-BENZOQUINOL METHYLASE, MITOCHONDRIAL"/>
    <property type="match status" value="1"/>
</dbReference>
<comment type="caution">
    <text evidence="5">The sequence shown here is derived from an EMBL/GenBank/DDBJ whole genome shotgun (WGS) entry which is preliminary data.</text>
</comment>
<feature type="compositionally biased region" description="Acidic residues" evidence="4">
    <location>
        <begin position="14"/>
        <end position="23"/>
    </location>
</feature>
<organism evidence="5 6">
    <name type="scientific">Lithohypha guttulata</name>
    <dbReference type="NCBI Taxonomy" id="1690604"/>
    <lineage>
        <taxon>Eukaryota</taxon>
        <taxon>Fungi</taxon>
        <taxon>Dikarya</taxon>
        <taxon>Ascomycota</taxon>
        <taxon>Pezizomycotina</taxon>
        <taxon>Eurotiomycetes</taxon>
        <taxon>Chaetothyriomycetidae</taxon>
        <taxon>Chaetothyriales</taxon>
        <taxon>Trichomeriaceae</taxon>
        <taxon>Lithohypha</taxon>
    </lineage>
</organism>
<dbReference type="Pfam" id="PF13489">
    <property type="entry name" value="Methyltransf_23"/>
    <property type="match status" value="1"/>
</dbReference>
<evidence type="ECO:0000313" key="5">
    <source>
        <dbReference type="EMBL" id="KAK5088359.1"/>
    </source>
</evidence>
<dbReference type="Gene3D" id="3.40.50.150">
    <property type="entry name" value="Vaccinia Virus protein VP39"/>
    <property type="match status" value="1"/>
</dbReference>
<dbReference type="EMBL" id="JAVRRJ010000002">
    <property type="protein sequence ID" value="KAK5088359.1"/>
    <property type="molecule type" value="Genomic_DNA"/>
</dbReference>
<dbReference type="PROSITE" id="PS01184">
    <property type="entry name" value="UBIE_2"/>
    <property type="match status" value="1"/>
</dbReference>